<organism evidence="2 3">
    <name type="scientific">Brachionus plicatilis</name>
    <name type="common">Marine rotifer</name>
    <name type="synonym">Brachionus muelleri</name>
    <dbReference type="NCBI Taxonomy" id="10195"/>
    <lineage>
        <taxon>Eukaryota</taxon>
        <taxon>Metazoa</taxon>
        <taxon>Spiralia</taxon>
        <taxon>Gnathifera</taxon>
        <taxon>Rotifera</taxon>
        <taxon>Eurotatoria</taxon>
        <taxon>Monogononta</taxon>
        <taxon>Pseudotrocha</taxon>
        <taxon>Ploima</taxon>
        <taxon>Brachionidae</taxon>
        <taxon>Brachionus</taxon>
    </lineage>
</organism>
<evidence type="ECO:0000313" key="2">
    <source>
        <dbReference type="EMBL" id="RNA40980.1"/>
    </source>
</evidence>
<proteinExistence type="predicted"/>
<keyword evidence="3" id="KW-1185">Reference proteome</keyword>
<reference evidence="2 3" key="1">
    <citation type="journal article" date="2018" name="Sci. Rep.">
        <title>Genomic signatures of local adaptation to the degree of environmental predictability in rotifers.</title>
        <authorList>
            <person name="Franch-Gras L."/>
            <person name="Hahn C."/>
            <person name="Garcia-Roger E.M."/>
            <person name="Carmona M.J."/>
            <person name="Serra M."/>
            <person name="Gomez A."/>
        </authorList>
    </citation>
    <scope>NUCLEOTIDE SEQUENCE [LARGE SCALE GENOMIC DNA]</scope>
    <source>
        <strain evidence="2">HYR1</strain>
    </source>
</reference>
<dbReference type="Proteomes" id="UP000276133">
    <property type="component" value="Unassembled WGS sequence"/>
</dbReference>
<comment type="caution">
    <text evidence="2">The sequence shown here is derived from an EMBL/GenBank/DDBJ whole genome shotgun (WGS) entry which is preliminary data.</text>
</comment>
<feature type="region of interest" description="Disordered" evidence="1">
    <location>
        <begin position="41"/>
        <end position="64"/>
    </location>
</feature>
<dbReference type="AlphaFoldDB" id="A0A3M7SZG9"/>
<evidence type="ECO:0000313" key="3">
    <source>
        <dbReference type="Proteomes" id="UP000276133"/>
    </source>
</evidence>
<evidence type="ECO:0000256" key="1">
    <source>
        <dbReference type="SAM" id="MobiDB-lite"/>
    </source>
</evidence>
<name>A0A3M7SZG9_BRAPC</name>
<feature type="compositionally biased region" description="Basic and acidic residues" evidence="1">
    <location>
        <begin position="46"/>
        <end position="64"/>
    </location>
</feature>
<gene>
    <name evidence="2" type="ORF">BpHYR1_044503</name>
</gene>
<sequence>MFEYLIKKLDPMPLSLKTTLFNLLGLKAFFIKNNIFIGNHTSGSEKIVKPRSDGKLDKKSSDQV</sequence>
<dbReference type="EMBL" id="REGN01000564">
    <property type="protein sequence ID" value="RNA40980.1"/>
    <property type="molecule type" value="Genomic_DNA"/>
</dbReference>
<protein>
    <submittedName>
        <fullName evidence="2">Uncharacterized protein</fullName>
    </submittedName>
</protein>
<accession>A0A3M7SZG9</accession>